<keyword evidence="3" id="KW-1185">Reference proteome</keyword>
<dbReference type="AlphaFoldDB" id="A0A0N0CWL6"/>
<organism evidence="2 3">
    <name type="scientific">Lysinibacillus macroides</name>
    <dbReference type="NCBI Taxonomy" id="33935"/>
    <lineage>
        <taxon>Bacteria</taxon>
        <taxon>Bacillati</taxon>
        <taxon>Bacillota</taxon>
        <taxon>Bacilli</taxon>
        <taxon>Bacillales</taxon>
        <taxon>Bacillaceae</taxon>
        <taxon>Lysinibacillus</taxon>
    </lineage>
</organism>
<gene>
    <name evidence="2" type="ORF">ADM90_07705</name>
</gene>
<evidence type="ECO:0000256" key="1">
    <source>
        <dbReference type="SAM" id="SignalP"/>
    </source>
</evidence>
<dbReference type="Gene3D" id="2.60.40.2700">
    <property type="match status" value="2"/>
</dbReference>
<feature type="signal peptide" evidence="1">
    <location>
        <begin position="1"/>
        <end position="24"/>
    </location>
</feature>
<evidence type="ECO:0000313" key="3">
    <source>
        <dbReference type="Proteomes" id="UP000037977"/>
    </source>
</evidence>
<protein>
    <submittedName>
        <fullName evidence="2">Rhoptry protein</fullName>
    </submittedName>
</protein>
<sequence>MNKKLFLTAAAIPIALVAPTVAGATETVSVTGQNIVNEIVKVDQLPANAVVNGYQWYYVEQIDSEDGTDTTTNKPIAGATSAALTVPVEAAGKTIFVEATTTEGKKYQSAPRTIQQLNLTISPLTLEGYATSDFVAPGETIKVTGANVTDIAGAKLQSSQITYSYQWFYKLGDDAFTIIEGATGSTYTIPKNAIDQGIKDIIVRVKAKVGASFVESDFSAEITVSKEPIDTLTNAIKALFANDHQYNVSNLEAFKAQVAALEGKYQALSPAAKGNVLNYDVLKRALADVELVGKLNEKMDKLGEVQEKNLPKYIKEMEEAYGQLDLLQRSLDVNDAFYNSLKNLQNEPNDLAEVKEVRRLNQAIVQLLAYENARVQYVPADKDALSKLVTAIEADIAKLSPNYRAAVQNQAILKEVQADIKKVEQFIKSFDKLSSNSAPNKQVTAAKSIRSAYEKLTYKQVQLVADTYIQQLVVAEGAEESQIDALNRDIESYIGEDAYPIQPSVSSWQSHVNNVGRMVKEYKGLTKTSAAQITDYTSLVTLQKDLKVAEKVIKSIDAYQKLAEVAGVTESKLQSSYTSTLKAYQKLTTLQQSLVYNADDFLLNTPKISVDGNGKVPADLAAAEALKTEIAKFADVTSYTFPQLELAVDAASASYKNLSSVARKYVTNYHLLTAAKKDISGVQSFHKKVQAAREETDAAKQAKKIQTVIQVYAKLPANQQYLAKAHYEALLNNQIIDENAPSISQLNNNIAQMVVGEQYLVTMDRIKQLSTQYNSLSASDKKLITHYAILKTALADVKKVESFIKQYDKSFQNNPSTVIKAFEKLTSKQISLIEPSMRQAIIDKRKSLQQTNDTALSLIEAINGLLIKGEYIAHLQEEVQKIRTAYDALSDTEKKVIKNYTKLTQAESDLKKVAEVHALYVPATEDNDKARKAWQTAYGKLSKKLELLYNSMYATDV</sequence>
<reference evidence="2 3" key="1">
    <citation type="submission" date="2015-07" db="EMBL/GenBank/DDBJ databases">
        <title>Genome sequencing project for genomic taxonomy and phylogenomics of Bacillus-like bacteria.</title>
        <authorList>
            <person name="Liu B."/>
            <person name="Wang J."/>
            <person name="Zhu Y."/>
            <person name="Liu G."/>
            <person name="Chen Q."/>
            <person name="Chen Z."/>
            <person name="Che J."/>
            <person name="Ge C."/>
            <person name="Shi H."/>
            <person name="Pan Z."/>
            <person name="Liu X."/>
        </authorList>
    </citation>
    <scope>NUCLEOTIDE SEQUENCE [LARGE SCALE GENOMIC DNA]</scope>
    <source>
        <strain evidence="2 3">DSM 54</strain>
    </source>
</reference>
<keyword evidence="1" id="KW-0732">Signal</keyword>
<dbReference type="EMBL" id="LGCI01000005">
    <property type="protein sequence ID" value="KOY83167.1"/>
    <property type="molecule type" value="Genomic_DNA"/>
</dbReference>
<proteinExistence type="predicted"/>
<evidence type="ECO:0000313" key="2">
    <source>
        <dbReference type="EMBL" id="KOY83167.1"/>
    </source>
</evidence>
<feature type="chain" id="PRO_5005846119" evidence="1">
    <location>
        <begin position="25"/>
        <end position="957"/>
    </location>
</feature>
<dbReference type="Proteomes" id="UP000037977">
    <property type="component" value="Unassembled WGS sequence"/>
</dbReference>
<dbReference type="OrthoDB" id="2724243at2"/>
<name>A0A0N0CWL6_9BACI</name>
<dbReference type="RefSeq" id="WP_053994408.1">
    <property type="nucleotide sequence ID" value="NZ_CP065643.1"/>
</dbReference>
<accession>A0A0N0CWL6</accession>
<dbReference type="PATRIC" id="fig|33935.3.peg.992"/>
<comment type="caution">
    <text evidence="2">The sequence shown here is derived from an EMBL/GenBank/DDBJ whole genome shotgun (WGS) entry which is preliminary data.</text>
</comment>